<dbReference type="OMA" id="YRLCESP"/>
<dbReference type="InterPro" id="IPR005062">
    <property type="entry name" value="SAC3/GANP/THP3_conserved"/>
</dbReference>
<proteinExistence type="predicted"/>
<accession>A0A7M7JZ40</accession>
<dbReference type="Pfam" id="PF03399">
    <property type="entry name" value="SAC3_GANP"/>
    <property type="match status" value="1"/>
</dbReference>
<dbReference type="FunCoup" id="A0A7M7JZ40">
    <property type="interactions" value="72"/>
</dbReference>
<dbReference type="RefSeq" id="XP_022659286.1">
    <property type="nucleotide sequence ID" value="XM_022803551.1"/>
</dbReference>
<dbReference type="GO" id="GO:0051298">
    <property type="term" value="P:centrosome duplication"/>
    <property type="evidence" value="ECO:0007669"/>
    <property type="project" value="TreeGrafter"/>
</dbReference>
<evidence type="ECO:0000313" key="3">
    <source>
        <dbReference type="Proteomes" id="UP000594260"/>
    </source>
</evidence>
<dbReference type="Proteomes" id="UP000594260">
    <property type="component" value="Unplaced"/>
</dbReference>
<evidence type="ECO:0000259" key="1">
    <source>
        <dbReference type="Pfam" id="PF03399"/>
    </source>
</evidence>
<reference evidence="2" key="1">
    <citation type="submission" date="2021-01" db="UniProtKB">
        <authorList>
            <consortium name="EnsemblMetazoa"/>
        </authorList>
    </citation>
    <scope>IDENTIFICATION</scope>
</reference>
<dbReference type="EnsemblMetazoa" id="XM_022803551">
    <property type="protein sequence ID" value="XP_022659286"/>
    <property type="gene ID" value="LOC111249548"/>
</dbReference>
<dbReference type="GO" id="GO:0051225">
    <property type="term" value="P:spindle assembly"/>
    <property type="evidence" value="ECO:0007669"/>
    <property type="project" value="TreeGrafter"/>
</dbReference>
<dbReference type="GO" id="GO:0005813">
    <property type="term" value="C:centrosome"/>
    <property type="evidence" value="ECO:0007669"/>
    <property type="project" value="TreeGrafter"/>
</dbReference>
<organism evidence="2 3">
    <name type="scientific">Varroa destructor</name>
    <name type="common">Honeybee mite</name>
    <dbReference type="NCBI Taxonomy" id="109461"/>
    <lineage>
        <taxon>Eukaryota</taxon>
        <taxon>Metazoa</taxon>
        <taxon>Ecdysozoa</taxon>
        <taxon>Arthropoda</taxon>
        <taxon>Chelicerata</taxon>
        <taxon>Arachnida</taxon>
        <taxon>Acari</taxon>
        <taxon>Parasitiformes</taxon>
        <taxon>Mesostigmata</taxon>
        <taxon>Gamasina</taxon>
        <taxon>Dermanyssoidea</taxon>
        <taxon>Varroidae</taxon>
        <taxon>Varroa</taxon>
    </lineage>
</organism>
<dbReference type="InParanoid" id="A0A7M7JZ40"/>
<dbReference type="AlphaFoldDB" id="A0A7M7JZ40"/>
<dbReference type="GO" id="GO:0005634">
    <property type="term" value="C:nucleus"/>
    <property type="evidence" value="ECO:0007669"/>
    <property type="project" value="TreeGrafter"/>
</dbReference>
<dbReference type="GeneID" id="111249548"/>
<dbReference type="GO" id="GO:0005819">
    <property type="term" value="C:spindle"/>
    <property type="evidence" value="ECO:0007669"/>
    <property type="project" value="TreeGrafter"/>
</dbReference>
<keyword evidence="3" id="KW-1185">Reference proteome</keyword>
<dbReference type="InterPro" id="IPR045107">
    <property type="entry name" value="SAC3/GANP/THP3"/>
</dbReference>
<feature type="domain" description="SAC3/GANP/THP3 conserved" evidence="1">
    <location>
        <begin position="10"/>
        <end position="282"/>
    </location>
</feature>
<sequence length="350" mass="39681">MVFVGTCQTLCPAQEIRERIKHRQVHPVFEKDILIKRYSRPAAGKHSDTPENVRPPEVLFEAMRHLMNIARTQTNFSACYSFVWDRLWAVRQDLTLQQAHCKGTRAILAQCVRFYVVAATLCPAEGAPLKVFDPAINTEHFLDTIGRLLHLYEDHGIVDEDRPEIESLYLLWNVDSFTVLVRASGLHPVIKRRMGNESFDVAKTFLHGNMYRLLQIARHFHNPLQWSALAPKLSKIRVMFLRALNTAYSSKACIFPLSVLARWLDMSEDGCEALLAYCKIPVTIYDTTGAGGNGQVPTRNVSFFKSRMNLNFSLEGSLPPYFVVIDRVEELRTQVDSFILSGAVPAKNGS</sequence>
<name>A0A7M7JZ40_VARDE</name>
<dbReference type="PANTHER" id="PTHR12436">
    <property type="entry name" value="80 KDA MCM3-ASSOCIATED PROTEIN"/>
    <property type="match status" value="1"/>
</dbReference>
<dbReference type="PANTHER" id="PTHR12436:SF38">
    <property type="entry name" value="SAC3 DOMAIN-CONTAINING PROTEIN 1"/>
    <property type="match status" value="1"/>
</dbReference>
<protein>
    <recommendedName>
        <fullName evidence="1">SAC3/GANP/THP3 conserved domain-containing protein</fullName>
    </recommendedName>
</protein>
<evidence type="ECO:0000313" key="2">
    <source>
        <dbReference type="EnsemblMetazoa" id="XP_022659286"/>
    </source>
</evidence>
<dbReference type="Gene3D" id="1.25.40.990">
    <property type="match status" value="1"/>
</dbReference>
<dbReference type="KEGG" id="vde:111249548"/>
<dbReference type="OrthoDB" id="264795at2759"/>